<dbReference type="Pfam" id="PF00300">
    <property type="entry name" value="His_Phos_1"/>
    <property type="match status" value="2"/>
</dbReference>
<accession>A0AAW3ZHV9</accession>
<evidence type="ECO:0000313" key="1">
    <source>
        <dbReference type="EMBL" id="MBD8525583.1"/>
    </source>
</evidence>
<organism evidence="1 2">
    <name type="scientific">Pseudomarimonas arenosa</name>
    <dbReference type="NCBI Taxonomy" id="2774145"/>
    <lineage>
        <taxon>Bacteria</taxon>
        <taxon>Pseudomonadati</taxon>
        <taxon>Pseudomonadota</taxon>
        <taxon>Gammaproteobacteria</taxon>
        <taxon>Lysobacterales</taxon>
        <taxon>Lysobacteraceae</taxon>
        <taxon>Pseudomarimonas</taxon>
    </lineage>
</organism>
<dbReference type="PANTHER" id="PTHR48100">
    <property type="entry name" value="BROAD-SPECIFICITY PHOSPHATASE YOR283W-RELATED"/>
    <property type="match status" value="1"/>
</dbReference>
<dbReference type="GO" id="GO:0016791">
    <property type="term" value="F:phosphatase activity"/>
    <property type="evidence" value="ECO:0007669"/>
    <property type="project" value="TreeGrafter"/>
</dbReference>
<dbReference type="EMBL" id="JACYTR010000010">
    <property type="protein sequence ID" value="MBD8525583.1"/>
    <property type="molecule type" value="Genomic_DNA"/>
</dbReference>
<comment type="caution">
    <text evidence="1">The sequence shown here is derived from an EMBL/GenBank/DDBJ whole genome shotgun (WGS) entry which is preliminary data.</text>
</comment>
<proteinExistence type="predicted"/>
<name>A0AAW3ZHV9_9GAMM</name>
<sequence>MKLLAVRHGQASFHAEDYDKLSDLGSRQSRALGEWLLRHNYRFDRVVSGNLRRHAETLAAIQACFSAAGRPLPAVEIDPSFDEFDHRRVIAGFIRCTPEHPCVAAADFGRSRDPQLLFTLLRHALRAWALGALDQHAEPWSAFKQRTRSAGQTLAERAMDQHVLLVSSGGVISQLVAMAMEAPDHRAVDLNLSLRNAALSELQWLEGAPMLGSWNGLPHLADQRSMWSYV</sequence>
<dbReference type="InterPro" id="IPR013078">
    <property type="entry name" value="His_Pase_superF_clade-1"/>
</dbReference>
<dbReference type="SMART" id="SM00855">
    <property type="entry name" value="PGAM"/>
    <property type="match status" value="1"/>
</dbReference>
<dbReference type="InterPro" id="IPR029033">
    <property type="entry name" value="His_PPase_superfam"/>
</dbReference>
<dbReference type="Gene3D" id="3.40.50.1240">
    <property type="entry name" value="Phosphoglycerate mutase-like"/>
    <property type="match status" value="1"/>
</dbReference>
<protein>
    <submittedName>
        <fullName evidence="1">Histidine phosphatase family protein</fullName>
    </submittedName>
</protein>
<dbReference type="InterPro" id="IPR050275">
    <property type="entry name" value="PGM_Phosphatase"/>
</dbReference>
<dbReference type="AlphaFoldDB" id="A0AAW3ZHV9"/>
<dbReference type="SUPFAM" id="SSF53254">
    <property type="entry name" value="Phosphoglycerate mutase-like"/>
    <property type="match status" value="1"/>
</dbReference>
<dbReference type="CDD" id="cd07067">
    <property type="entry name" value="HP_PGM_like"/>
    <property type="match status" value="1"/>
</dbReference>
<dbReference type="Proteomes" id="UP000613768">
    <property type="component" value="Unassembled WGS sequence"/>
</dbReference>
<gene>
    <name evidence="1" type="ORF">IFO71_07500</name>
</gene>
<reference evidence="1 2" key="1">
    <citation type="submission" date="2020-09" db="EMBL/GenBank/DDBJ databases">
        <title>Pseudoxanthomonas sp. CAU 1598 isolated from sand of Yaerae Beach.</title>
        <authorList>
            <person name="Kim W."/>
        </authorList>
    </citation>
    <scope>NUCLEOTIDE SEQUENCE [LARGE SCALE GENOMIC DNA]</scope>
    <source>
        <strain evidence="1 2">CAU 1598</strain>
    </source>
</reference>
<evidence type="ECO:0000313" key="2">
    <source>
        <dbReference type="Proteomes" id="UP000613768"/>
    </source>
</evidence>
<dbReference type="RefSeq" id="WP_192028929.1">
    <property type="nucleotide sequence ID" value="NZ_JACYTR010000010.1"/>
</dbReference>
<dbReference type="PANTHER" id="PTHR48100:SF1">
    <property type="entry name" value="HISTIDINE PHOSPHATASE FAMILY PROTEIN-RELATED"/>
    <property type="match status" value="1"/>
</dbReference>
<dbReference type="GO" id="GO:0005737">
    <property type="term" value="C:cytoplasm"/>
    <property type="evidence" value="ECO:0007669"/>
    <property type="project" value="TreeGrafter"/>
</dbReference>
<keyword evidence="2" id="KW-1185">Reference proteome</keyword>